<dbReference type="EMBL" id="JAWRVE010000010">
    <property type="protein sequence ID" value="KAL1879242.1"/>
    <property type="molecule type" value="Genomic_DNA"/>
</dbReference>
<keyword evidence="1" id="KW-0732">Signal</keyword>
<dbReference type="CDD" id="cd00866">
    <property type="entry name" value="PEBP_euk"/>
    <property type="match status" value="1"/>
</dbReference>
<dbReference type="InterPro" id="IPR035810">
    <property type="entry name" value="PEBP_euk"/>
</dbReference>
<comment type="caution">
    <text evidence="2">The sequence shown here is derived from an EMBL/GenBank/DDBJ whole genome shotgun (WGS) entry which is preliminary data.</text>
</comment>
<name>A0ABR3XTA6_9PEZI</name>
<sequence length="231" mass="24456">MLFKSIFTLIVAAAPALTIPPPIFGLPVSDYDTELSVAYTLSGNTTIVQSGQLFGGNITQDQPALALDPTKSPSVASYNGQYVVVMVDPDATSPDNPNNRFILHWLAPNMSAGAPCSATKPQNGVALTNMTENFTPYRSPGPALNSSAHRYILYTFRQPDAFAVPQEFDTYAGGANRMHFNLTSFIDLAGLGSPAAAEYMYVSREPAVPGDFVALPGGEFPGGNGNAIFAV</sequence>
<dbReference type="SUPFAM" id="SSF49777">
    <property type="entry name" value="PEBP-like"/>
    <property type="match status" value="1"/>
</dbReference>
<gene>
    <name evidence="2" type="ORF">Daus18300_001821</name>
</gene>
<protein>
    <recommendedName>
        <fullName evidence="4">Phosphatidylethanolamine-binding protein</fullName>
    </recommendedName>
</protein>
<feature type="chain" id="PRO_5046854050" description="Phosphatidylethanolamine-binding protein" evidence="1">
    <location>
        <begin position="19"/>
        <end position="231"/>
    </location>
</feature>
<feature type="signal peptide" evidence="1">
    <location>
        <begin position="1"/>
        <end position="18"/>
    </location>
</feature>
<dbReference type="Gene3D" id="3.90.280.10">
    <property type="entry name" value="PEBP-like"/>
    <property type="match status" value="1"/>
</dbReference>
<evidence type="ECO:0000313" key="2">
    <source>
        <dbReference type="EMBL" id="KAL1879242.1"/>
    </source>
</evidence>
<dbReference type="InterPro" id="IPR036610">
    <property type="entry name" value="PEBP-like_sf"/>
</dbReference>
<dbReference type="Proteomes" id="UP001583177">
    <property type="component" value="Unassembled WGS sequence"/>
</dbReference>
<evidence type="ECO:0008006" key="4">
    <source>
        <dbReference type="Google" id="ProtNLM"/>
    </source>
</evidence>
<evidence type="ECO:0000313" key="3">
    <source>
        <dbReference type="Proteomes" id="UP001583177"/>
    </source>
</evidence>
<keyword evidence="3" id="KW-1185">Reference proteome</keyword>
<reference evidence="2 3" key="1">
    <citation type="journal article" date="2024" name="IMA Fungus">
        <title>IMA Genome - F19 : A genome assembly and annotation guide to empower mycologists, including annotated draft genome sequences of Ceratocystis pirilliformis, Diaporthe australafricana, Fusarium ophioides, Paecilomyces lecythidis, and Sporothrix stenoceras.</title>
        <authorList>
            <person name="Aylward J."/>
            <person name="Wilson A.M."/>
            <person name="Visagie C.M."/>
            <person name="Spraker J."/>
            <person name="Barnes I."/>
            <person name="Buitendag C."/>
            <person name="Ceriani C."/>
            <person name="Del Mar Angel L."/>
            <person name="du Plessis D."/>
            <person name="Fuchs T."/>
            <person name="Gasser K."/>
            <person name="Kramer D."/>
            <person name="Li W."/>
            <person name="Munsamy K."/>
            <person name="Piso A."/>
            <person name="Price J.L."/>
            <person name="Sonnekus B."/>
            <person name="Thomas C."/>
            <person name="van der Nest A."/>
            <person name="van Dijk A."/>
            <person name="van Heerden A."/>
            <person name="van Vuuren N."/>
            <person name="Yilmaz N."/>
            <person name="Duong T.A."/>
            <person name="van der Merwe N.A."/>
            <person name="Wingfield M.J."/>
            <person name="Wingfield B.D."/>
        </authorList>
    </citation>
    <scope>NUCLEOTIDE SEQUENCE [LARGE SCALE GENOMIC DNA]</scope>
    <source>
        <strain evidence="2 3">CMW 18300</strain>
    </source>
</reference>
<dbReference type="PANTHER" id="PTHR11362">
    <property type="entry name" value="PHOSPHATIDYLETHANOLAMINE-BINDING PROTEIN"/>
    <property type="match status" value="1"/>
</dbReference>
<dbReference type="Pfam" id="PF01161">
    <property type="entry name" value="PBP"/>
    <property type="match status" value="1"/>
</dbReference>
<organism evidence="2 3">
    <name type="scientific">Diaporthe australafricana</name>
    <dbReference type="NCBI Taxonomy" id="127596"/>
    <lineage>
        <taxon>Eukaryota</taxon>
        <taxon>Fungi</taxon>
        <taxon>Dikarya</taxon>
        <taxon>Ascomycota</taxon>
        <taxon>Pezizomycotina</taxon>
        <taxon>Sordariomycetes</taxon>
        <taxon>Sordariomycetidae</taxon>
        <taxon>Diaporthales</taxon>
        <taxon>Diaporthaceae</taxon>
        <taxon>Diaporthe</taxon>
    </lineage>
</organism>
<proteinExistence type="predicted"/>
<evidence type="ECO:0000256" key="1">
    <source>
        <dbReference type="SAM" id="SignalP"/>
    </source>
</evidence>
<accession>A0ABR3XTA6</accession>
<dbReference type="InterPro" id="IPR008914">
    <property type="entry name" value="PEBP"/>
</dbReference>
<dbReference type="PANTHER" id="PTHR11362:SF82">
    <property type="entry name" value="PHOSPHATIDYLETHANOLAMINE-BINDING PROTEIN 4"/>
    <property type="match status" value="1"/>
</dbReference>